<name>A0A554N9B9_9EURY</name>
<dbReference type="InParanoid" id="A0A554N9B9"/>
<dbReference type="PANTHER" id="PTHR34236">
    <property type="entry name" value="DIMETHYL SULFOXIDE REDUCTASE TRANSCRIPTIONAL ACTIVATOR"/>
    <property type="match status" value="1"/>
</dbReference>
<evidence type="ECO:0000313" key="4">
    <source>
        <dbReference type="EMBL" id="TSD14004.1"/>
    </source>
</evidence>
<proteinExistence type="predicted"/>
<organism evidence="4 5">
    <name type="scientific">Haloglomus irregulare</name>
    <dbReference type="NCBI Taxonomy" id="2234134"/>
    <lineage>
        <taxon>Archaea</taxon>
        <taxon>Methanobacteriati</taxon>
        <taxon>Methanobacteriota</taxon>
        <taxon>Stenosarchaea group</taxon>
        <taxon>Halobacteria</taxon>
        <taxon>Halobacteriales</taxon>
        <taxon>Natronomonadaceae</taxon>
        <taxon>Haloglomus</taxon>
    </lineage>
</organism>
<keyword evidence="1" id="KW-0805">Transcription regulation</keyword>
<dbReference type="EMBL" id="QMDX01000005">
    <property type="protein sequence ID" value="TSD14004.1"/>
    <property type="molecule type" value="Genomic_DNA"/>
</dbReference>
<evidence type="ECO:0000313" key="5">
    <source>
        <dbReference type="Proteomes" id="UP000319894"/>
    </source>
</evidence>
<dbReference type="Pfam" id="PF04967">
    <property type="entry name" value="HTH_10"/>
    <property type="match status" value="1"/>
</dbReference>
<dbReference type="AlphaFoldDB" id="A0A554N9B9"/>
<keyword evidence="2" id="KW-0804">Transcription</keyword>
<evidence type="ECO:0000256" key="2">
    <source>
        <dbReference type="ARBA" id="ARBA00023163"/>
    </source>
</evidence>
<evidence type="ECO:0000259" key="3">
    <source>
        <dbReference type="Pfam" id="PF04967"/>
    </source>
</evidence>
<reference evidence="4 5" key="1">
    <citation type="submission" date="2018-06" db="EMBL/GenBank/DDBJ databases">
        <title>Natronomonas sp. F16-60 a new haloarchaeon isolated from a solar saltern of Isla Cristina, Huelva, Spain.</title>
        <authorList>
            <person name="Duran-Viseras A."/>
            <person name="Sanchez-Porro C."/>
            <person name="Ventosa A."/>
        </authorList>
    </citation>
    <scope>NUCLEOTIDE SEQUENCE [LARGE SCALE GENOMIC DNA]</scope>
    <source>
        <strain evidence="4 5">F16-60</strain>
    </source>
</reference>
<evidence type="ECO:0000256" key="1">
    <source>
        <dbReference type="ARBA" id="ARBA00023015"/>
    </source>
</evidence>
<accession>A0A554N9B9</accession>
<comment type="caution">
    <text evidence="4">The sequence shown here is derived from an EMBL/GenBank/DDBJ whole genome shotgun (WGS) entry which is preliminary data.</text>
</comment>
<keyword evidence="5" id="KW-1185">Reference proteome</keyword>
<dbReference type="PANTHER" id="PTHR34236:SF1">
    <property type="entry name" value="DIMETHYL SULFOXIDE REDUCTASE TRANSCRIPTIONAL ACTIVATOR"/>
    <property type="match status" value="1"/>
</dbReference>
<dbReference type="Proteomes" id="UP000319894">
    <property type="component" value="Unassembled WGS sequence"/>
</dbReference>
<sequence length="213" mass="23176">MRPECLVVEFRVTGDDCPLAEASRATGASIDAAPPLVREDGYTLLRASTADQTVGDVLDEDDRVRFLHGSRVDGRHNYRCLSKERCVVHDLVDVGFLVESVHHRDGTERHVGAVVGYDVLDVVIEAASDRVGVSLERVTTLGEEGDTPVAQRWDLTPAQEAAIQAAIAAGYFDIPRQATASEVADDLDISKSAFLERLRRGQGSLFTQLFGDP</sequence>
<dbReference type="RefSeq" id="WP_144262055.1">
    <property type="nucleotide sequence ID" value="NZ_QMDX01000005.1"/>
</dbReference>
<feature type="domain" description="HTH bat-type" evidence="3">
    <location>
        <begin position="155"/>
        <end position="206"/>
    </location>
</feature>
<gene>
    <name evidence="4" type="ORF">DP107_10205</name>
</gene>
<dbReference type="InterPro" id="IPR007050">
    <property type="entry name" value="HTH_bacterioopsin"/>
</dbReference>
<protein>
    <submittedName>
        <fullName evidence="4">Transcriptional regulator</fullName>
    </submittedName>
</protein>
<dbReference type="OrthoDB" id="159222at2157"/>